<protein>
    <submittedName>
        <fullName evidence="2">Uncharacterized protein</fullName>
    </submittedName>
</protein>
<keyword evidence="1" id="KW-0175">Coiled coil</keyword>
<organism evidence="2">
    <name type="scientific">Flavobacterium columnare</name>
    <dbReference type="NCBI Taxonomy" id="996"/>
    <lineage>
        <taxon>Bacteria</taxon>
        <taxon>Pseudomonadati</taxon>
        <taxon>Bacteroidota</taxon>
        <taxon>Flavobacteriia</taxon>
        <taxon>Flavobacteriales</taxon>
        <taxon>Flavobacteriaceae</taxon>
        <taxon>Flavobacterium</taxon>
    </lineage>
</organism>
<dbReference type="EMBL" id="RWGX01000004">
    <property type="protein sequence ID" value="RVU88528.1"/>
    <property type="molecule type" value="Genomic_DNA"/>
</dbReference>
<reference evidence="2" key="1">
    <citation type="submission" date="2018-12" db="EMBL/GenBank/DDBJ databases">
        <title>Draft genome sequence of Flaovobacterium columnare BGFS27 isolated from channel catfish in Alabama.</title>
        <authorList>
            <person name="Cai W."/>
            <person name="Arias C."/>
        </authorList>
    </citation>
    <scope>NUCLEOTIDE SEQUENCE [LARGE SCALE GENOMIC DNA]</scope>
    <source>
        <strain evidence="2">BGFS27</strain>
    </source>
</reference>
<accession>A0A1V2YN45</accession>
<sequence>MSATQAQTKEELKNKLKVLKTEKETADGLVVYPNWKTQSETLDNYMDYYQKANSSDINPDFERKSYTQKQWRIMQEKGESISVLKPTNQ</sequence>
<dbReference type="AlphaFoldDB" id="A0A1V2YN45"/>
<evidence type="ECO:0000313" key="2">
    <source>
        <dbReference type="EMBL" id="RVU88528.1"/>
    </source>
</evidence>
<comment type="caution">
    <text evidence="2">The sequence shown here is derived from an EMBL/GenBank/DDBJ whole genome shotgun (WGS) entry which is preliminary data.</text>
</comment>
<name>A0A1V2YN45_9FLAO</name>
<gene>
    <name evidence="2" type="ORF">EJB19_10255</name>
</gene>
<proteinExistence type="predicted"/>
<feature type="coiled-coil region" evidence="1">
    <location>
        <begin position="2"/>
        <end position="29"/>
    </location>
</feature>
<dbReference type="RefSeq" id="WP_077225951.1">
    <property type="nucleotide sequence ID" value="NZ_MUAW01000007.1"/>
</dbReference>
<evidence type="ECO:0000256" key="1">
    <source>
        <dbReference type="SAM" id="Coils"/>
    </source>
</evidence>